<evidence type="ECO:0000256" key="2">
    <source>
        <dbReference type="SAM" id="MobiDB-lite"/>
    </source>
</evidence>
<dbReference type="PANTHER" id="PTHR35992:SF1">
    <property type="entry name" value="CYTOMATRIX PROTEIN-LIKE PROTEIN"/>
    <property type="match status" value="1"/>
</dbReference>
<feature type="compositionally biased region" description="Polar residues" evidence="2">
    <location>
        <begin position="131"/>
        <end position="145"/>
    </location>
</feature>
<accession>A0AAN8VRL7</accession>
<evidence type="ECO:0000313" key="4">
    <source>
        <dbReference type="Proteomes" id="UP001370490"/>
    </source>
</evidence>
<feature type="region of interest" description="Disordered" evidence="2">
    <location>
        <begin position="125"/>
        <end position="148"/>
    </location>
</feature>
<dbReference type="AlphaFoldDB" id="A0AAN8VRL7"/>
<name>A0AAN8VRL7_9MAGN</name>
<keyword evidence="1" id="KW-0175">Coiled coil</keyword>
<proteinExistence type="predicted"/>
<reference evidence="3 4" key="1">
    <citation type="submission" date="2023-12" db="EMBL/GenBank/DDBJ databases">
        <title>A high-quality genome assembly for Dillenia turbinata (Dilleniales).</title>
        <authorList>
            <person name="Chanderbali A."/>
        </authorList>
    </citation>
    <scope>NUCLEOTIDE SEQUENCE [LARGE SCALE GENOMIC DNA]</scope>
    <source>
        <strain evidence="3">LSX21</strain>
        <tissue evidence="3">Leaf</tissue>
    </source>
</reference>
<organism evidence="3 4">
    <name type="scientific">Dillenia turbinata</name>
    <dbReference type="NCBI Taxonomy" id="194707"/>
    <lineage>
        <taxon>Eukaryota</taxon>
        <taxon>Viridiplantae</taxon>
        <taxon>Streptophyta</taxon>
        <taxon>Embryophyta</taxon>
        <taxon>Tracheophyta</taxon>
        <taxon>Spermatophyta</taxon>
        <taxon>Magnoliopsida</taxon>
        <taxon>eudicotyledons</taxon>
        <taxon>Gunneridae</taxon>
        <taxon>Pentapetalae</taxon>
        <taxon>Dilleniales</taxon>
        <taxon>Dilleniaceae</taxon>
        <taxon>Dillenia</taxon>
    </lineage>
</organism>
<dbReference type="PANTHER" id="PTHR35992">
    <property type="entry name" value="CYTOMATRIX PROTEIN-LIKE PROTEIN"/>
    <property type="match status" value="1"/>
</dbReference>
<protein>
    <submittedName>
        <fullName evidence="3">Uncharacterized protein</fullName>
    </submittedName>
</protein>
<keyword evidence="4" id="KW-1185">Reference proteome</keyword>
<feature type="region of interest" description="Disordered" evidence="2">
    <location>
        <begin position="302"/>
        <end position="334"/>
    </location>
</feature>
<feature type="compositionally biased region" description="Basic and acidic residues" evidence="2">
    <location>
        <begin position="318"/>
        <end position="327"/>
    </location>
</feature>
<dbReference type="Proteomes" id="UP001370490">
    <property type="component" value="Unassembled WGS sequence"/>
</dbReference>
<sequence length="360" mass="41415">MASAKRSKDSSERRNWQTVFNACVQMLRSQQKQIELLVRDRELLEDRNDRWVYDSNLFQDQISQMEIDLKIAGMLLSVQAAKLDLMVGLKEREGSLYKTRFESAKDELEDFKVWFNYLTAGSCEPKETDQENGTGETPNLRSSKSADIIESSKKEREVRRLKREYEKLTVKNNSELAALVAERNFVWNQYKMMEKDYTSQLDSERTKVWEANEKIQKLLANMEQLQSSNIEKDNVIEKLKAEVANMETETNKRVSQLSVELELLRKSKSVASTPVLSRCTKNIRNSGGTNKKDVEDRSIPFLRKESQSSQSAALVKVSGKEKRKEPDSFISSSVTPKLFSSNFKVPKLKNSSPYFNSNVS</sequence>
<gene>
    <name evidence="3" type="ORF">RJ641_032458</name>
</gene>
<evidence type="ECO:0000313" key="3">
    <source>
        <dbReference type="EMBL" id="KAK6938950.1"/>
    </source>
</evidence>
<comment type="caution">
    <text evidence="3">The sequence shown here is derived from an EMBL/GenBank/DDBJ whole genome shotgun (WGS) entry which is preliminary data.</text>
</comment>
<dbReference type="EMBL" id="JBAMMX010000006">
    <property type="protein sequence ID" value="KAK6938950.1"/>
    <property type="molecule type" value="Genomic_DNA"/>
</dbReference>
<evidence type="ECO:0000256" key="1">
    <source>
        <dbReference type="SAM" id="Coils"/>
    </source>
</evidence>
<feature type="coiled-coil region" evidence="1">
    <location>
        <begin position="151"/>
        <end position="249"/>
    </location>
</feature>